<organism evidence="1 2">
    <name type="scientific">Seohaeicola zhoushanensis</name>
    <dbReference type="NCBI Taxonomy" id="1569283"/>
    <lineage>
        <taxon>Bacteria</taxon>
        <taxon>Pseudomonadati</taxon>
        <taxon>Pseudomonadota</taxon>
        <taxon>Alphaproteobacteria</taxon>
        <taxon>Rhodobacterales</taxon>
        <taxon>Roseobacteraceae</taxon>
        <taxon>Seohaeicola</taxon>
    </lineage>
</organism>
<dbReference type="RefSeq" id="WP_189679793.1">
    <property type="nucleotide sequence ID" value="NZ_BNCJ01000003.1"/>
</dbReference>
<evidence type="ECO:0000313" key="1">
    <source>
        <dbReference type="EMBL" id="GHF47237.1"/>
    </source>
</evidence>
<comment type="caution">
    <text evidence="1">The sequence shown here is derived from an EMBL/GenBank/DDBJ whole genome shotgun (WGS) entry which is preliminary data.</text>
</comment>
<evidence type="ECO:0000313" key="2">
    <source>
        <dbReference type="Proteomes" id="UP000626220"/>
    </source>
</evidence>
<dbReference type="AlphaFoldDB" id="A0A8J3GXG8"/>
<keyword evidence="2" id="KW-1185">Reference proteome</keyword>
<dbReference type="Proteomes" id="UP000626220">
    <property type="component" value="Unassembled WGS sequence"/>
</dbReference>
<protein>
    <submittedName>
        <fullName evidence="1">Uncharacterized protein</fullName>
    </submittedName>
</protein>
<dbReference type="EMBL" id="BNCJ01000003">
    <property type="protein sequence ID" value="GHF47237.1"/>
    <property type="molecule type" value="Genomic_DNA"/>
</dbReference>
<name>A0A8J3GXG8_9RHOB</name>
<accession>A0A8J3GXG8</accession>
<gene>
    <name evidence="1" type="ORF">GCM10017056_18700</name>
</gene>
<sequence length="292" mass="33652">MNAFARDNSRPSDKSLPRRHTFTSAIRALRRRLRYGRARKHSADTNILPNGLDTLAAYFERREERYINIQSVVPAGKIDFAAMKARKLPPLDATLARTQTRNAETKYAYLRNQFPEQSELLAFHALLIALLRRREFPQRIARLFLRMWQEEGEFLAAELPARWLISAATTFADIGETTEQRLGGQAFSLVFDLIKLHDSERGLSGRPNTMPFPENAPDDRFPLAFDLDLYTLRDGDMDLTMLWRLHKQAEADPLFRPLGRRMFELLLHDNRTVFARVQKLKQANAGRRGAGT</sequence>
<reference evidence="1" key="2">
    <citation type="submission" date="2020-09" db="EMBL/GenBank/DDBJ databases">
        <authorList>
            <person name="Sun Q."/>
            <person name="Kim S."/>
        </authorList>
    </citation>
    <scope>NUCLEOTIDE SEQUENCE</scope>
    <source>
        <strain evidence="1">KCTC 42650</strain>
    </source>
</reference>
<reference evidence="1" key="1">
    <citation type="journal article" date="2014" name="Int. J. Syst. Evol. Microbiol.">
        <title>Complete genome sequence of Corynebacterium casei LMG S-19264T (=DSM 44701T), isolated from a smear-ripened cheese.</title>
        <authorList>
            <consortium name="US DOE Joint Genome Institute (JGI-PGF)"/>
            <person name="Walter F."/>
            <person name="Albersmeier A."/>
            <person name="Kalinowski J."/>
            <person name="Ruckert C."/>
        </authorList>
    </citation>
    <scope>NUCLEOTIDE SEQUENCE</scope>
    <source>
        <strain evidence="1">KCTC 42650</strain>
    </source>
</reference>
<proteinExistence type="predicted"/>